<name>E6SNW1_BACT6</name>
<dbReference type="Pfam" id="PF13448">
    <property type="entry name" value="DUF4114"/>
    <property type="match status" value="1"/>
</dbReference>
<protein>
    <recommendedName>
        <fullName evidence="6">DUF4842 domain-containing protein</fullName>
    </recommendedName>
</protein>
<dbReference type="HOGENOM" id="CLU_026148_0_0_10"/>
<dbReference type="STRING" id="693979.Bache_0757"/>
<dbReference type="AlphaFoldDB" id="E6SNW1"/>
<evidence type="ECO:0008006" key="6">
    <source>
        <dbReference type="Google" id="ProtNLM"/>
    </source>
</evidence>
<reference evidence="4 5" key="2">
    <citation type="journal article" date="2011" name="Stand. Genomic Sci.">
        <title>Complete genome sequence of Bacteroides helcogenes type strain (P 36-108).</title>
        <authorList>
            <person name="Pati A."/>
            <person name="Gronow S."/>
            <person name="Zeytun A."/>
            <person name="Lapidus A."/>
            <person name="Nolan M."/>
            <person name="Hammon N."/>
            <person name="Deshpande S."/>
            <person name="Cheng J.F."/>
            <person name="Tapia R."/>
            <person name="Han C."/>
            <person name="Goodwin L."/>
            <person name="Pitluck S."/>
            <person name="Liolios K."/>
            <person name="Pagani I."/>
            <person name="Ivanova N."/>
            <person name="Mavromatis K."/>
            <person name="Chen A."/>
            <person name="Palaniappan K."/>
            <person name="Land M."/>
            <person name="Hauser L."/>
            <person name="Chang Y.J."/>
            <person name="Jeffries C.D."/>
            <person name="Detter J.C."/>
            <person name="Brambilla E."/>
            <person name="Rohde M."/>
            <person name="Goker M."/>
            <person name="Woyke T."/>
            <person name="Bristow J."/>
            <person name="Eisen J.A."/>
            <person name="Markowitz V."/>
            <person name="Hugenholtz P."/>
            <person name="Kyrpides N.C."/>
            <person name="Klenk H.P."/>
            <person name="Lucas S."/>
        </authorList>
    </citation>
    <scope>NUCLEOTIDE SEQUENCE [LARGE SCALE GENOMIC DNA]</scope>
    <source>
        <strain evidence="5">ATCC 35417 / DSM 20613 / JCM 6297 / CCUG 15421 / P 36-108</strain>
    </source>
</reference>
<organism evidence="4 5">
    <name type="scientific">Bacteroides helcogenes (strain ATCC 35417 / DSM 20613 / JCM 6297 / CCUG 15421 / P 36-108)</name>
    <dbReference type="NCBI Taxonomy" id="693979"/>
    <lineage>
        <taxon>Bacteria</taxon>
        <taxon>Pseudomonadati</taxon>
        <taxon>Bacteroidota</taxon>
        <taxon>Bacteroidia</taxon>
        <taxon>Bacteroidales</taxon>
        <taxon>Bacteroidaceae</taxon>
        <taxon>Bacteroides</taxon>
    </lineage>
</organism>
<reference key="1">
    <citation type="submission" date="2010-11" db="EMBL/GenBank/DDBJ databases">
        <title>The complete genome of Bacteroides helcogenes P 36-108.</title>
        <authorList>
            <consortium name="US DOE Joint Genome Institute (JGI-PGF)"/>
            <person name="Lucas S."/>
            <person name="Copeland A."/>
            <person name="Lapidus A."/>
            <person name="Bruce D."/>
            <person name="Goodwin L."/>
            <person name="Pitluck S."/>
            <person name="Kyrpides N."/>
            <person name="Mavromatis K."/>
            <person name="Ivanova N."/>
            <person name="Zeytun A."/>
            <person name="Brettin T."/>
            <person name="Detter J.C."/>
            <person name="Tapia R."/>
            <person name="Han C."/>
            <person name="Land M."/>
            <person name="Hauser L."/>
            <person name="Markowitz V."/>
            <person name="Cheng J.-F."/>
            <person name="Hugenholtz P."/>
            <person name="Woyke T."/>
            <person name="Wu D."/>
            <person name="Gronow S."/>
            <person name="Wellnitz S."/>
            <person name="Brambilla E."/>
            <person name="Klenk H.-P."/>
            <person name="Eisen J.A."/>
        </authorList>
    </citation>
    <scope>NUCLEOTIDE SEQUENCE</scope>
    <source>
        <strain>P 36-108</strain>
    </source>
</reference>
<keyword evidence="1" id="KW-0732">Signal</keyword>
<dbReference type="EMBL" id="CP002352">
    <property type="protein sequence ID" value="ADV42779.1"/>
    <property type="molecule type" value="Genomic_DNA"/>
</dbReference>
<feature type="domain" description="DUF4114" evidence="2">
    <location>
        <begin position="324"/>
        <end position="406"/>
    </location>
</feature>
<dbReference type="InterPro" id="IPR031025">
    <property type="entry name" value="LruC_dom"/>
</dbReference>
<dbReference type="PROSITE" id="PS51257">
    <property type="entry name" value="PROKAR_LIPOPROTEIN"/>
    <property type="match status" value="1"/>
</dbReference>
<dbReference type="InterPro" id="IPR032295">
    <property type="entry name" value="DUF4842"/>
</dbReference>
<evidence type="ECO:0000313" key="4">
    <source>
        <dbReference type="EMBL" id="ADV42779.1"/>
    </source>
</evidence>
<evidence type="ECO:0000259" key="2">
    <source>
        <dbReference type="Pfam" id="PF13448"/>
    </source>
</evidence>
<dbReference type="InterPro" id="IPR025193">
    <property type="entry name" value="DUF4114"/>
</dbReference>
<feature type="chain" id="PRO_5003211393" description="DUF4842 domain-containing protein" evidence="1">
    <location>
        <begin position="21"/>
        <end position="660"/>
    </location>
</feature>
<dbReference type="eggNOG" id="COG3391">
    <property type="taxonomic scope" value="Bacteria"/>
</dbReference>
<evidence type="ECO:0000256" key="1">
    <source>
        <dbReference type="SAM" id="SignalP"/>
    </source>
</evidence>
<dbReference type="PATRIC" id="fig|693979.3.peg.809"/>
<feature type="domain" description="DUF4842" evidence="3">
    <location>
        <begin position="467"/>
        <end position="658"/>
    </location>
</feature>
<dbReference type="KEGG" id="bhl:Bache_0757"/>
<gene>
    <name evidence="4" type="ordered locus">Bache_0757</name>
</gene>
<dbReference type="NCBIfam" id="TIGR04456">
    <property type="entry name" value="LruC_dom"/>
    <property type="match status" value="1"/>
</dbReference>
<dbReference type="Pfam" id="PF16130">
    <property type="entry name" value="DUF4842"/>
    <property type="match status" value="1"/>
</dbReference>
<dbReference type="RefSeq" id="WP_013546394.1">
    <property type="nucleotide sequence ID" value="NC_014933.1"/>
</dbReference>
<evidence type="ECO:0000259" key="3">
    <source>
        <dbReference type="Pfam" id="PF16130"/>
    </source>
</evidence>
<proteinExistence type="predicted"/>
<keyword evidence="5" id="KW-1185">Reference proteome</keyword>
<dbReference type="OrthoDB" id="1204817at2"/>
<sequence>MKSKLVFSALLALASLSGCMKQEIYQGSKEETKEYNDFDFSTVAQPTSLNVSYLNTGVQTNVYFELYDEMPVTVGEYSYSKRDDVTPLFSAYTDDKGIYTGTVELPSYLKKVYIYSPAFYAQTLIEAEVTGSSIKATDATTVTTRTVASTNADFHSYMDNGWNPQWGSRASAYNDGNWKTWLGGYNSKKNGEVQYKYTGAEMTITDNSLYSIHSAVINVSQNCPEKFRSSKDMLVSEDAEAAVTFLGQNTCWNCSLGYYYYTDGNAPKSLNDVNVIMLFPNTQDGHWSNDLKASAPKAGIDRGTAVQLMYYPHKDSKDGATTVFPAGTRIGFVLATNAWSNRTSTFTGNKKYRAATTPGLSVNDQGKSYETPRTAIFKTGGYTLVSFEDYTTDQNFSDVVITMKSNPVQAITDIPEVDNTHTTTSEYQGIYAFEDLWPSQGDYDMNDVMVSYTYGKEIDQLNLVYKEVFTFKTFQNRAAYDNGVGVRLLNGGTPANIKYEMRKKGETEFTETTSILYEESEKIFLLTDNVKAYPNTEYRVTLTYNTPIHTDNVSKANVFIYRNETSGKRWEMHLPQEAPTSKVNMDYFSISDDCSAPSKNIYYVRKGNYPFAIFLAGATEADLAKLLDTRNETTHIDVLYDGYNDWVKSNGTNNTDWYKK</sequence>
<feature type="signal peptide" evidence="1">
    <location>
        <begin position="1"/>
        <end position="20"/>
    </location>
</feature>
<dbReference type="Proteomes" id="UP000008630">
    <property type="component" value="Chromosome"/>
</dbReference>
<accession>E6SNW1</accession>
<evidence type="ECO:0000313" key="5">
    <source>
        <dbReference type="Proteomes" id="UP000008630"/>
    </source>
</evidence>